<dbReference type="AlphaFoldDB" id="A0AAW9RQ63"/>
<evidence type="ECO:0000313" key="13">
    <source>
        <dbReference type="Proteomes" id="UP001378188"/>
    </source>
</evidence>
<dbReference type="NCBIfam" id="TIGR00710">
    <property type="entry name" value="efflux_Bcr_CflA"/>
    <property type="match status" value="1"/>
</dbReference>
<dbReference type="PROSITE" id="PS50850">
    <property type="entry name" value="MFS"/>
    <property type="match status" value="1"/>
</dbReference>
<organism evidence="12 13">
    <name type="scientific">Microbaculum marinum</name>
    <dbReference type="NCBI Taxonomy" id="1764581"/>
    <lineage>
        <taxon>Bacteria</taxon>
        <taxon>Pseudomonadati</taxon>
        <taxon>Pseudomonadota</taxon>
        <taxon>Alphaproteobacteria</taxon>
        <taxon>Hyphomicrobiales</taxon>
        <taxon>Tepidamorphaceae</taxon>
        <taxon>Microbaculum</taxon>
    </lineage>
</organism>
<keyword evidence="13" id="KW-1185">Reference proteome</keyword>
<feature type="domain" description="Major facilitator superfamily (MFS) profile" evidence="11">
    <location>
        <begin position="10"/>
        <end position="395"/>
    </location>
</feature>
<feature type="transmembrane region" description="Helical" evidence="10">
    <location>
        <begin position="340"/>
        <end position="361"/>
    </location>
</feature>
<comment type="similarity">
    <text evidence="3 10">Belongs to the major facilitator superfamily. Bcr/CmlA family.</text>
</comment>
<dbReference type="InterPro" id="IPR004812">
    <property type="entry name" value="Efflux_drug-R_Bcr/CmlA"/>
</dbReference>
<evidence type="ECO:0000256" key="2">
    <source>
        <dbReference type="ARBA" id="ARBA00004651"/>
    </source>
</evidence>
<evidence type="ECO:0000256" key="3">
    <source>
        <dbReference type="ARBA" id="ARBA00006236"/>
    </source>
</evidence>
<feature type="transmembrane region" description="Helical" evidence="10">
    <location>
        <begin position="276"/>
        <end position="300"/>
    </location>
</feature>
<keyword evidence="10" id="KW-0997">Cell inner membrane</keyword>
<proteinExistence type="inferred from homology"/>
<evidence type="ECO:0000256" key="4">
    <source>
        <dbReference type="ARBA" id="ARBA00007520"/>
    </source>
</evidence>
<dbReference type="InterPro" id="IPR020846">
    <property type="entry name" value="MFS_dom"/>
</dbReference>
<dbReference type="PRINTS" id="PR01035">
    <property type="entry name" value="TCRTETA"/>
</dbReference>
<dbReference type="RefSeq" id="WP_340331734.1">
    <property type="nucleotide sequence ID" value="NZ_JAZHOF010000010.1"/>
</dbReference>
<dbReference type="PANTHER" id="PTHR43124:SF3">
    <property type="entry name" value="CHLORAMPHENICOL EFFLUX PUMP RV0191"/>
    <property type="match status" value="1"/>
</dbReference>
<dbReference type="Pfam" id="PF07690">
    <property type="entry name" value="MFS_1"/>
    <property type="match status" value="1"/>
</dbReference>
<evidence type="ECO:0000256" key="9">
    <source>
        <dbReference type="ARBA" id="ARBA00023136"/>
    </source>
</evidence>
<evidence type="ECO:0000313" key="12">
    <source>
        <dbReference type="EMBL" id="MEJ8574030.1"/>
    </source>
</evidence>
<comment type="caution">
    <text evidence="10">Lacks conserved residue(s) required for the propagation of feature annotation.</text>
</comment>
<keyword evidence="5 10" id="KW-0813">Transport</keyword>
<dbReference type="CDD" id="cd17320">
    <property type="entry name" value="MFS_MdfA_MDR_like"/>
    <property type="match status" value="1"/>
</dbReference>
<evidence type="ECO:0000256" key="1">
    <source>
        <dbReference type="ARBA" id="ARBA00003279"/>
    </source>
</evidence>
<dbReference type="InterPro" id="IPR001958">
    <property type="entry name" value="Tet-R_TetA/multi-R_MdtG-like"/>
</dbReference>
<evidence type="ECO:0000256" key="6">
    <source>
        <dbReference type="ARBA" id="ARBA00022475"/>
    </source>
</evidence>
<evidence type="ECO:0000256" key="5">
    <source>
        <dbReference type="ARBA" id="ARBA00022448"/>
    </source>
</evidence>
<dbReference type="InterPro" id="IPR011701">
    <property type="entry name" value="MFS"/>
</dbReference>
<accession>A0AAW9RQ63</accession>
<dbReference type="Proteomes" id="UP001378188">
    <property type="component" value="Unassembled WGS sequence"/>
</dbReference>
<comment type="subcellular location">
    <subcellularLocation>
        <location evidence="10">Cell inner membrane</location>
        <topology evidence="10">Multi-pass membrane protein</topology>
    </subcellularLocation>
    <subcellularLocation>
        <location evidence="2">Cell membrane</location>
        <topology evidence="2">Multi-pass membrane protein</topology>
    </subcellularLocation>
</comment>
<reference evidence="12 13" key="1">
    <citation type="submission" date="2024-02" db="EMBL/GenBank/DDBJ databases">
        <title>Genome analysis and characterization of Microbaculum marinisediminis sp. nov., isolated from marine sediment.</title>
        <authorList>
            <person name="Du Z.-J."/>
            <person name="Ye Y.-Q."/>
            <person name="Zhang Z.-R."/>
            <person name="Yuan S.-M."/>
            <person name="Zhang X.-Y."/>
        </authorList>
    </citation>
    <scope>NUCLEOTIDE SEQUENCE [LARGE SCALE GENOMIC DNA]</scope>
    <source>
        <strain evidence="12 13">SDUM1044001</strain>
    </source>
</reference>
<dbReference type="EMBL" id="JAZHOF010000010">
    <property type="protein sequence ID" value="MEJ8574030.1"/>
    <property type="molecule type" value="Genomic_DNA"/>
</dbReference>
<feature type="transmembrane region" description="Helical" evidence="10">
    <location>
        <begin position="306"/>
        <end position="328"/>
    </location>
</feature>
<dbReference type="InterPro" id="IPR050189">
    <property type="entry name" value="MFS_Efflux_Transporters"/>
</dbReference>
<dbReference type="GO" id="GO:1990961">
    <property type="term" value="P:xenobiotic detoxification by transmembrane export across the plasma membrane"/>
    <property type="evidence" value="ECO:0007669"/>
    <property type="project" value="InterPro"/>
</dbReference>
<comment type="function">
    <text evidence="1">Resistance to tetracycline by an active tetracycline efflux. This is an energy-dependent process that decreases the accumulation of the antibiotic in whole cells. This protein functions as a metal-tetracycline/H(+) antiporter.</text>
</comment>
<sequence>MLPAATSPPKLSTLILLSGLSVLSLNMFLPSLSNIAAAFETDYGLVTLSVAGYAAATAVLQVVMGPLSDRFGRRPVLLAAVAIFLVASLGCALSTSIWWFLGFRLLQAVIISGYAVSMAVVRDVAPAQKAASLMGYLAMAWAVAPLIGPSLGGALDGLFGWRASFWTFFGLGVAVLALCWFDLGETNATPSDSIVGQFRSYPDLVRSPAFWGYSVCMAFSIGALYAFLAGIPMVADTVFGLPPAAIGLVMATTTSGFILGSFLCGRLAARAPLATMILAGRLIATAGLAGGLALVLAGIIHPVGYFAAPLLVGLGNGLTMPSASAGAMSVEPRLAGSASGLSGALTVAGGALMSAITGAVLRPDNAAAMLIAAMLASTLVSLAAALYVSRLERTSPRDA</sequence>
<feature type="transmembrane region" description="Helical" evidence="10">
    <location>
        <begin position="241"/>
        <end position="264"/>
    </location>
</feature>
<feature type="transmembrane region" description="Helical" evidence="10">
    <location>
        <begin position="76"/>
        <end position="99"/>
    </location>
</feature>
<keyword evidence="9 10" id="KW-0472">Membrane</keyword>
<keyword evidence="8 10" id="KW-1133">Transmembrane helix</keyword>
<name>A0AAW9RQ63_9HYPH</name>
<dbReference type="PANTHER" id="PTHR43124">
    <property type="entry name" value="PURINE EFFLUX PUMP PBUE"/>
    <property type="match status" value="1"/>
</dbReference>
<feature type="transmembrane region" description="Helical" evidence="10">
    <location>
        <begin position="133"/>
        <end position="151"/>
    </location>
</feature>
<feature type="transmembrane region" description="Helical" evidence="10">
    <location>
        <begin position="43"/>
        <end position="64"/>
    </location>
</feature>
<comment type="similarity">
    <text evidence="4">Belongs to the major facilitator superfamily. TCR/Tet family.</text>
</comment>
<evidence type="ECO:0000256" key="10">
    <source>
        <dbReference type="RuleBase" id="RU365088"/>
    </source>
</evidence>
<feature type="transmembrane region" description="Helical" evidence="10">
    <location>
        <begin position="367"/>
        <end position="388"/>
    </location>
</feature>
<dbReference type="InterPro" id="IPR005829">
    <property type="entry name" value="Sugar_transporter_CS"/>
</dbReference>
<dbReference type="SUPFAM" id="SSF103473">
    <property type="entry name" value="MFS general substrate transporter"/>
    <property type="match status" value="1"/>
</dbReference>
<keyword evidence="6" id="KW-1003">Cell membrane</keyword>
<dbReference type="InterPro" id="IPR036259">
    <property type="entry name" value="MFS_trans_sf"/>
</dbReference>
<keyword evidence="7 10" id="KW-0812">Transmembrane</keyword>
<protein>
    <recommendedName>
        <fullName evidence="10">Bcr/CflA family efflux transporter</fullName>
    </recommendedName>
</protein>
<dbReference type="GO" id="GO:0005886">
    <property type="term" value="C:plasma membrane"/>
    <property type="evidence" value="ECO:0007669"/>
    <property type="project" value="UniProtKB-SubCell"/>
</dbReference>
<feature type="transmembrane region" description="Helical" evidence="10">
    <location>
        <begin position="105"/>
        <end position="121"/>
    </location>
</feature>
<evidence type="ECO:0000259" key="11">
    <source>
        <dbReference type="PROSITE" id="PS50850"/>
    </source>
</evidence>
<gene>
    <name evidence="12" type="ORF">V3328_21265</name>
</gene>
<feature type="transmembrane region" description="Helical" evidence="10">
    <location>
        <begin position="163"/>
        <end position="181"/>
    </location>
</feature>
<feature type="transmembrane region" description="Helical" evidence="10">
    <location>
        <begin position="210"/>
        <end position="235"/>
    </location>
</feature>
<evidence type="ECO:0000256" key="7">
    <source>
        <dbReference type="ARBA" id="ARBA00022692"/>
    </source>
</evidence>
<evidence type="ECO:0000256" key="8">
    <source>
        <dbReference type="ARBA" id="ARBA00022989"/>
    </source>
</evidence>
<dbReference type="GO" id="GO:0042910">
    <property type="term" value="F:xenobiotic transmembrane transporter activity"/>
    <property type="evidence" value="ECO:0007669"/>
    <property type="project" value="InterPro"/>
</dbReference>
<dbReference type="PROSITE" id="PS00216">
    <property type="entry name" value="SUGAR_TRANSPORT_1"/>
    <property type="match status" value="1"/>
</dbReference>
<dbReference type="Gene3D" id="1.20.1720.10">
    <property type="entry name" value="Multidrug resistance protein D"/>
    <property type="match status" value="1"/>
</dbReference>
<comment type="caution">
    <text evidence="12">The sequence shown here is derived from an EMBL/GenBank/DDBJ whole genome shotgun (WGS) entry which is preliminary data.</text>
</comment>